<dbReference type="NCBIfam" id="NF042914">
    <property type="entry name" value="SAV915_dom"/>
    <property type="match status" value="1"/>
</dbReference>
<feature type="region of interest" description="Disordered" evidence="1">
    <location>
        <begin position="73"/>
        <end position="101"/>
    </location>
</feature>
<dbReference type="RefSeq" id="WP_184075466.1">
    <property type="nucleotide sequence ID" value="NZ_JACHDS010000001.1"/>
</dbReference>
<keyword evidence="3" id="KW-1185">Reference proteome</keyword>
<comment type="caution">
    <text evidence="2">The sequence shown here is derived from an EMBL/GenBank/DDBJ whole genome shotgun (WGS) entry which is preliminary data.</text>
</comment>
<sequence length="101" mass="10770">MCVPVHATHGVECVRLARLGTGERVAIEFTTPERLRAAMGPGQEWIRMAESALRALVRPLGVTRIQADPSVVAPPTAAAETRRCGRGARRRAAGAGLGSWK</sequence>
<evidence type="ECO:0000313" key="3">
    <source>
        <dbReference type="Proteomes" id="UP000546642"/>
    </source>
</evidence>
<evidence type="ECO:0008006" key="4">
    <source>
        <dbReference type="Google" id="ProtNLM"/>
    </source>
</evidence>
<dbReference type="InterPro" id="IPR049975">
    <property type="entry name" value="SAV_915-like_dom"/>
</dbReference>
<organism evidence="2 3">
    <name type="scientific">Nocardiopsis mwathae</name>
    <dbReference type="NCBI Taxonomy" id="1472723"/>
    <lineage>
        <taxon>Bacteria</taxon>
        <taxon>Bacillati</taxon>
        <taxon>Actinomycetota</taxon>
        <taxon>Actinomycetes</taxon>
        <taxon>Streptosporangiales</taxon>
        <taxon>Nocardiopsidaceae</taxon>
        <taxon>Nocardiopsis</taxon>
    </lineage>
</organism>
<reference evidence="2 3" key="1">
    <citation type="submission" date="2020-08" db="EMBL/GenBank/DDBJ databases">
        <title>Sequencing the genomes of 1000 actinobacteria strains.</title>
        <authorList>
            <person name="Klenk H.-P."/>
        </authorList>
    </citation>
    <scope>NUCLEOTIDE SEQUENCE [LARGE SCALE GENOMIC DNA]</scope>
    <source>
        <strain evidence="2 3">DSM 46659</strain>
    </source>
</reference>
<name>A0A7W9YH93_9ACTN</name>
<evidence type="ECO:0000313" key="2">
    <source>
        <dbReference type="EMBL" id="MBB6172118.1"/>
    </source>
</evidence>
<evidence type="ECO:0000256" key="1">
    <source>
        <dbReference type="SAM" id="MobiDB-lite"/>
    </source>
</evidence>
<gene>
    <name evidence="2" type="ORF">HNR23_002178</name>
</gene>
<proteinExistence type="predicted"/>
<dbReference type="Proteomes" id="UP000546642">
    <property type="component" value="Unassembled WGS sequence"/>
</dbReference>
<protein>
    <recommendedName>
        <fullName evidence="4">SseB protein N-terminal domain-containing protein</fullName>
    </recommendedName>
</protein>
<accession>A0A7W9YH93</accession>
<dbReference type="AlphaFoldDB" id="A0A7W9YH93"/>
<dbReference type="EMBL" id="JACHDS010000001">
    <property type="protein sequence ID" value="MBB6172118.1"/>
    <property type="molecule type" value="Genomic_DNA"/>
</dbReference>